<evidence type="ECO:0000313" key="3">
    <source>
        <dbReference type="Proteomes" id="UP000319004"/>
    </source>
</evidence>
<dbReference type="InterPro" id="IPR013114">
    <property type="entry name" value="FabA_FabZ"/>
</dbReference>
<dbReference type="Gene3D" id="3.10.129.10">
    <property type="entry name" value="Hotdog Thioesterase"/>
    <property type="match status" value="1"/>
</dbReference>
<dbReference type="GO" id="GO:0019171">
    <property type="term" value="F:(3R)-hydroxyacyl-[acyl-carrier-protein] dehydratase activity"/>
    <property type="evidence" value="ECO:0007669"/>
    <property type="project" value="UniProtKB-EC"/>
</dbReference>
<organism evidence="2 3">
    <name type="scientific">Stieleria neptunia</name>
    <dbReference type="NCBI Taxonomy" id="2527979"/>
    <lineage>
        <taxon>Bacteria</taxon>
        <taxon>Pseudomonadati</taxon>
        <taxon>Planctomycetota</taxon>
        <taxon>Planctomycetia</taxon>
        <taxon>Pirellulales</taxon>
        <taxon>Pirellulaceae</taxon>
        <taxon>Stieleria</taxon>
    </lineage>
</organism>
<evidence type="ECO:0000256" key="1">
    <source>
        <dbReference type="ARBA" id="ARBA00023239"/>
    </source>
</evidence>
<dbReference type="Proteomes" id="UP000319004">
    <property type="component" value="Chromosome"/>
</dbReference>
<dbReference type="OrthoDB" id="272251at2"/>
<protein>
    <submittedName>
        <fullName evidence="2">3-hydroxyacyl-[acyl-carrier-protein] dehydratase FabZ</fullName>
        <ecNumber evidence="2">4.2.1.59</ecNumber>
    </submittedName>
</protein>
<keyword evidence="3" id="KW-1185">Reference proteome</keyword>
<dbReference type="AlphaFoldDB" id="A0A518HHA8"/>
<gene>
    <name evidence="2" type="primary">fabZ_1</name>
    <name evidence="2" type="ORF">Enr13x_00240</name>
</gene>
<keyword evidence="1 2" id="KW-0456">Lyase</keyword>
<dbReference type="EMBL" id="CP037423">
    <property type="protein sequence ID" value="QDV40218.1"/>
    <property type="molecule type" value="Genomic_DNA"/>
</dbReference>
<name>A0A518HHA8_9BACT</name>
<accession>A0A518HHA8</accession>
<dbReference type="PANTHER" id="PTHR30272">
    <property type="entry name" value="3-HYDROXYACYL-[ACYL-CARRIER-PROTEIN] DEHYDRATASE"/>
    <property type="match status" value="1"/>
</dbReference>
<reference evidence="2 3" key="1">
    <citation type="submission" date="2019-03" db="EMBL/GenBank/DDBJ databases">
        <title>Deep-cultivation of Planctomycetes and their phenomic and genomic characterization uncovers novel biology.</title>
        <authorList>
            <person name="Wiegand S."/>
            <person name="Jogler M."/>
            <person name="Boedeker C."/>
            <person name="Pinto D."/>
            <person name="Vollmers J."/>
            <person name="Rivas-Marin E."/>
            <person name="Kohn T."/>
            <person name="Peeters S.H."/>
            <person name="Heuer A."/>
            <person name="Rast P."/>
            <person name="Oberbeckmann S."/>
            <person name="Bunk B."/>
            <person name="Jeske O."/>
            <person name="Meyerdierks A."/>
            <person name="Storesund J.E."/>
            <person name="Kallscheuer N."/>
            <person name="Luecker S."/>
            <person name="Lage O.M."/>
            <person name="Pohl T."/>
            <person name="Merkel B.J."/>
            <person name="Hornburger P."/>
            <person name="Mueller R.-W."/>
            <person name="Bruemmer F."/>
            <person name="Labrenz M."/>
            <person name="Spormann A.M."/>
            <person name="Op den Camp H."/>
            <person name="Overmann J."/>
            <person name="Amann R."/>
            <person name="Jetten M.S.M."/>
            <person name="Mascher T."/>
            <person name="Medema M.H."/>
            <person name="Devos D.P."/>
            <person name="Kaster A.-K."/>
            <person name="Ovreas L."/>
            <person name="Rohde M."/>
            <person name="Galperin M.Y."/>
            <person name="Jogler C."/>
        </authorList>
    </citation>
    <scope>NUCLEOTIDE SEQUENCE [LARGE SCALE GENOMIC DNA]</scope>
    <source>
        <strain evidence="2 3">Enr13</strain>
    </source>
</reference>
<evidence type="ECO:0000313" key="2">
    <source>
        <dbReference type="EMBL" id="QDV40218.1"/>
    </source>
</evidence>
<dbReference type="SUPFAM" id="SSF54637">
    <property type="entry name" value="Thioesterase/thiol ester dehydrase-isomerase"/>
    <property type="match status" value="1"/>
</dbReference>
<sequence>MPKNDFIVDLSLLRGSELVADLDAIRSYNPQRHEMEHLTGILYEDVETLTCAGYKDVRHDEFWVRGHMPGMPVMPGVIQLEAVAQLSSFFAQKHDLLGAEMLGFGGVDNARFRDVVVPGDRLILMIRLSKARRGRMIVADFQGVVGEKLVIDGVIRGIPLPVQAVKNHLATRAAQNVV</sequence>
<dbReference type="PANTHER" id="PTHR30272:SF1">
    <property type="entry name" value="3-HYDROXYACYL-[ACYL-CARRIER-PROTEIN] DEHYDRATASE"/>
    <property type="match status" value="1"/>
</dbReference>
<dbReference type="KEGG" id="snep:Enr13x_00240"/>
<proteinExistence type="predicted"/>
<dbReference type="CDD" id="cd01288">
    <property type="entry name" value="FabZ"/>
    <property type="match status" value="1"/>
</dbReference>
<dbReference type="InterPro" id="IPR029069">
    <property type="entry name" value="HotDog_dom_sf"/>
</dbReference>
<dbReference type="RefSeq" id="WP_145384074.1">
    <property type="nucleotide sequence ID" value="NZ_CP037423.1"/>
</dbReference>
<dbReference type="Pfam" id="PF07977">
    <property type="entry name" value="FabA"/>
    <property type="match status" value="1"/>
</dbReference>
<dbReference type="EC" id="4.2.1.59" evidence="2"/>